<name>A0A514LHY0_9BACI</name>
<evidence type="ECO:0000256" key="1">
    <source>
        <dbReference type="SAM" id="MobiDB-lite"/>
    </source>
</evidence>
<dbReference type="OrthoDB" id="2989636at2"/>
<dbReference type="PANTHER" id="PTHR35792">
    <property type="entry name" value="GENERAL STRESS PROTEIN"/>
    <property type="match status" value="1"/>
</dbReference>
<keyword evidence="2" id="KW-1133">Transmembrane helix</keyword>
<evidence type="ECO:0000313" key="4">
    <source>
        <dbReference type="Proteomes" id="UP000319756"/>
    </source>
</evidence>
<dbReference type="RefSeq" id="WP_142089555.1">
    <property type="nucleotide sequence ID" value="NZ_CP035485.1"/>
</dbReference>
<dbReference type="EMBL" id="CP035485">
    <property type="protein sequence ID" value="QDI91447.1"/>
    <property type="molecule type" value="Genomic_DNA"/>
</dbReference>
<proteinExistence type="predicted"/>
<dbReference type="Proteomes" id="UP000319756">
    <property type="component" value="Chromosome"/>
</dbReference>
<feature type="compositionally biased region" description="Low complexity" evidence="1">
    <location>
        <begin position="54"/>
        <end position="74"/>
    </location>
</feature>
<dbReference type="PANTHER" id="PTHR35792:SF2">
    <property type="entry name" value="GENERAL STRESS PROTEIN"/>
    <property type="match status" value="1"/>
</dbReference>
<evidence type="ECO:0000313" key="3">
    <source>
        <dbReference type="EMBL" id="QDI91447.1"/>
    </source>
</evidence>
<dbReference type="AlphaFoldDB" id="A0A514LHY0"/>
<dbReference type="KEGG" id="sale:EPH95_09840"/>
<feature type="transmembrane region" description="Helical" evidence="2">
    <location>
        <begin position="6"/>
        <end position="25"/>
    </location>
</feature>
<gene>
    <name evidence="3" type="ORF">EPH95_09840</name>
</gene>
<organism evidence="3 4">
    <name type="scientific">Salicibibacter halophilus</name>
    <dbReference type="NCBI Taxonomy" id="2502791"/>
    <lineage>
        <taxon>Bacteria</taxon>
        <taxon>Bacillati</taxon>
        <taxon>Bacillota</taxon>
        <taxon>Bacilli</taxon>
        <taxon>Bacillales</taxon>
        <taxon>Bacillaceae</taxon>
        <taxon>Salicibibacter</taxon>
    </lineage>
</organism>
<keyword evidence="4" id="KW-1185">Reference proteome</keyword>
<evidence type="ECO:0000256" key="2">
    <source>
        <dbReference type="SAM" id="Phobius"/>
    </source>
</evidence>
<keyword evidence="2" id="KW-0812">Transmembrane</keyword>
<keyword evidence="2" id="KW-0472">Membrane</keyword>
<sequence length="94" mass="10032">MNAKDVLIGVVIGAVTMLLTAPISGKNMRGELNDQTARLKNKTANGLKNVAEQSNQAGGQAQNAANQMNQTTAETAERFLNELTSSGNEDRTRE</sequence>
<dbReference type="InterPro" id="IPR052928">
    <property type="entry name" value="Desiccation-related_membrane"/>
</dbReference>
<accession>A0A514LHY0</accession>
<feature type="region of interest" description="Disordered" evidence="1">
    <location>
        <begin position="54"/>
        <end position="94"/>
    </location>
</feature>
<dbReference type="InterPro" id="IPR024623">
    <property type="entry name" value="YtxH"/>
</dbReference>
<protein>
    <submittedName>
        <fullName evidence="3">YtxH domain-containing protein</fullName>
    </submittedName>
</protein>
<reference evidence="4" key="1">
    <citation type="submission" date="2019-01" db="EMBL/GenBank/DDBJ databases">
        <title>Genomic analysis of Salicibibacter sp. NKC3-5.</title>
        <authorList>
            <person name="Oh Y.J."/>
        </authorList>
    </citation>
    <scope>NUCLEOTIDE SEQUENCE [LARGE SCALE GENOMIC DNA]</scope>
    <source>
        <strain evidence="4">NKC3-5</strain>
    </source>
</reference>
<dbReference type="Pfam" id="PF12732">
    <property type="entry name" value="YtxH"/>
    <property type="match status" value="1"/>
</dbReference>